<dbReference type="InterPro" id="IPR051906">
    <property type="entry name" value="TolC-like"/>
</dbReference>
<evidence type="ECO:0000256" key="2">
    <source>
        <dbReference type="ARBA" id="ARBA00007613"/>
    </source>
</evidence>
<dbReference type="GO" id="GO:0009279">
    <property type="term" value="C:cell outer membrane"/>
    <property type="evidence" value="ECO:0007669"/>
    <property type="project" value="UniProtKB-SubCell"/>
</dbReference>
<evidence type="ECO:0000256" key="7">
    <source>
        <dbReference type="ARBA" id="ARBA00023237"/>
    </source>
</evidence>
<keyword evidence="4" id="KW-1134">Transmembrane beta strand</keyword>
<evidence type="ECO:0000256" key="5">
    <source>
        <dbReference type="ARBA" id="ARBA00022692"/>
    </source>
</evidence>
<dbReference type="NCBIfam" id="TIGR01844">
    <property type="entry name" value="type_I_sec_TolC"/>
    <property type="match status" value="1"/>
</dbReference>
<dbReference type="GO" id="GO:0015288">
    <property type="term" value="F:porin activity"/>
    <property type="evidence" value="ECO:0007669"/>
    <property type="project" value="TreeGrafter"/>
</dbReference>
<dbReference type="OrthoDB" id="9813458at2"/>
<comment type="subcellular location">
    <subcellularLocation>
        <location evidence="1">Cell outer membrane</location>
    </subcellularLocation>
</comment>
<dbReference type="Gene3D" id="1.20.1600.10">
    <property type="entry name" value="Outer membrane efflux proteins (OEP)"/>
    <property type="match status" value="1"/>
</dbReference>
<evidence type="ECO:0000256" key="6">
    <source>
        <dbReference type="ARBA" id="ARBA00023136"/>
    </source>
</evidence>
<gene>
    <name evidence="8" type="primary">zapD</name>
    <name evidence="8" type="ORF">NCTC10376_00938</name>
</gene>
<keyword evidence="6" id="KW-0472">Membrane</keyword>
<dbReference type="InterPro" id="IPR010130">
    <property type="entry name" value="T1SS_OMP_TolC"/>
</dbReference>
<accession>A0A379F667</accession>
<evidence type="ECO:0000313" key="9">
    <source>
        <dbReference type="Proteomes" id="UP000254331"/>
    </source>
</evidence>
<evidence type="ECO:0000256" key="4">
    <source>
        <dbReference type="ARBA" id="ARBA00022452"/>
    </source>
</evidence>
<organism evidence="8 9">
    <name type="scientific">Proteus vulgaris</name>
    <dbReference type="NCBI Taxonomy" id="585"/>
    <lineage>
        <taxon>Bacteria</taxon>
        <taxon>Pseudomonadati</taxon>
        <taxon>Pseudomonadota</taxon>
        <taxon>Gammaproteobacteria</taxon>
        <taxon>Enterobacterales</taxon>
        <taxon>Morganellaceae</taxon>
        <taxon>Proteus</taxon>
    </lineage>
</organism>
<dbReference type="PANTHER" id="PTHR30026">
    <property type="entry name" value="OUTER MEMBRANE PROTEIN TOLC"/>
    <property type="match status" value="1"/>
</dbReference>
<reference evidence="8 9" key="1">
    <citation type="submission" date="2018-06" db="EMBL/GenBank/DDBJ databases">
        <authorList>
            <consortium name="Pathogen Informatics"/>
            <person name="Doyle S."/>
        </authorList>
    </citation>
    <scope>NUCLEOTIDE SEQUENCE [LARGE SCALE GENOMIC DNA]</scope>
    <source>
        <strain evidence="8 9">NCTC10376</strain>
    </source>
</reference>
<dbReference type="AlphaFoldDB" id="A0A379F667"/>
<keyword evidence="3" id="KW-0813">Transport</keyword>
<sequence>MMLIKKLSAIIFIWMLSFHTFAISLSDLYFLAVKNDPTFNAAIKEQVAGKEYENIGLSQLLPSVHVNYQNNPRNWQRKVYPINTHQGDIQKTEYQNYQSHSISAIISQPLFDYTAFSDYKSSVIQTLLTDSRYQVKFSELVIRLVDHYVELAYAQDKLLLNLSQQEIYKKQLTSSQRLFELGEGTKTDISEIQTRLYLTQSQYTDIQLELENAKNKLSSMIGTPLPNDEHIAKLNNQNFILQPITPNNYEAWEIEVMHNNLNIQTARYEMAIAKQEVEKNRGEFFPTVQLYASYSNSNSDSNNTVNQKYQSANIGFYVSLPLFNGGKTTASMRQSTALYQMSAFERDAIIQQITQELHHQYQICTTSNIKLNAYEQSVSSAKLQLDATQKSYIGGQRTMVDVLNAEELLYRAQQDLMKAKYDYIQAWALLHQYTNTLDFEKIKLIEGYFQ</sequence>
<keyword evidence="5" id="KW-0812">Transmembrane</keyword>
<dbReference type="Pfam" id="PF02321">
    <property type="entry name" value="OEP"/>
    <property type="match status" value="2"/>
</dbReference>
<keyword evidence="7" id="KW-0998">Cell outer membrane</keyword>
<name>A0A379F667_PROVU</name>
<dbReference type="EMBL" id="UGTW01000001">
    <property type="protein sequence ID" value="SUC15100.1"/>
    <property type="molecule type" value="Genomic_DNA"/>
</dbReference>
<evidence type="ECO:0000313" key="8">
    <source>
        <dbReference type="EMBL" id="SUC15100.1"/>
    </source>
</evidence>
<dbReference type="PANTHER" id="PTHR30026:SF20">
    <property type="entry name" value="OUTER MEMBRANE PROTEIN TOLC"/>
    <property type="match status" value="1"/>
</dbReference>
<evidence type="ECO:0000256" key="1">
    <source>
        <dbReference type="ARBA" id="ARBA00004442"/>
    </source>
</evidence>
<dbReference type="GO" id="GO:0015562">
    <property type="term" value="F:efflux transmembrane transporter activity"/>
    <property type="evidence" value="ECO:0007669"/>
    <property type="project" value="InterPro"/>
</dbReference>
<protein>
    <submittedName>
        <fullName evidence="8">Type I secretion outer membrane protein</fullName>
    </submittedName>
</protein>
<dbReference type="SUPFAM" id="SSF56954">
    <property type="entry name" value="Outer membrane efflux proteins (OEP)"/>
    <property type="match status" value="1"/>
</dbReference>
<evidence type="ECO:0000256" key="3">
    <source>
        <dbReference type="ARBA" id="ARBA00022448"/>
    </source>
</evidence>
<dbReference type="Proteomes" id="UP000254331">
    <property type="component" value="Unassembled WGS sequence"/>
</dbReference>
<comment type="similarity">
    <text evidence="2">Belongs to the outer membrane factor (OMF) (TC 1.B.17) family.</text>
</comment>
<dbReference type="InterPro" id="IPR003423">
    <property type="entry name" value="OMP_efflux"/>
</dbReference>
<dbReference type="RefSeq" id="WP_036932666.1">
    <property type="nucleotide sequence ID" value="NZ_CAXOHZ010000002.1"/>
</dbReference>
<dbReference type="GO" id="GO:1990281">
    <property type="term" value="C:efflux pump complex"/>
    <property type="evidence" value="ECO:0007669"/>
    <property type="project" value="TreeGrafter"/>
</dbReference>
<proteinExistence type="inferred from homology"/>